<dbReference type="Gramene" id="Solyc06g069690.3.1">
    <property type="protein sequence ID" value="Solyc06g069690.3.1.1"/>
    <property type="gene ID" value="Solyc06g069690.3"/>
</dbReference>
<feature type="domain" description="CCT" evidence="4">
    <location>
        <begin position="59"/>
        <end position="101"/>
    </location>
</feature>
<dbReference type="PROSITE" id="PS51017">
    <property type="entry name" value="CCT"/>
    <property type="match status" value="1"/>
</dbReference>
<dbReference type="InParanoid" id="A0A3Q7HTY0"/>
<dbReference type="PANTHER" id="PTHR31319">
    <property type="entry name" value="ZINC FINGER PROTEIN CONSTANS-LIKE 4"/>
    <property type="match status" value="1"/>
</dbReference>
<dbReference type="InterPro" id="IPR010402">
    <property type="entry name" value="CCT_domain"/>
</dbReference>
<dbReference type="InterPro" id="IPR045281">
    <property type="entry name" value="CONSTANS-like"/>
</dbReference>
<keyword evidence="2 3" id="KW-0539">Nucleus</keyword>
<comment type="subcellular location">
    <subcellularLocation>
        <location evidence="1 3">Nucleus</location>
    </subcellularLocation>
</comment>
<evidence type="ECO:0000313" key="6">
    <source>
        <dbReference type="Proteomes" id="UP000004994"/>
    </source>
</evidence>
<dbReference type="PANTHER" id="PTHR31319:SF97">
    <property type="entry name" value="CCT DOMAIN-CONTAINING PROTEIN"/>
    <property type="match status" value="1"/>
</dbReference>
<dbReference type="GO" id="GO:0005634">
    <property type="term" value="C:nucleus"/>
    <property type="evidence" value="ECO:0007669"/>
    <property type="project" value="UniProtKB-SubCell"/>
</dbReference>
<dbReference type="Proteomes" id="UP000004994">
    <property type="component" value="Chromosome 6"/>
</dbReference>
<reference evidence="5" key="2">
    <citation type="submission" date="2019-01" db="UniProtKB">
        <authorList>
            <consortium name="EnsemblPlants"/>
        </authorList>
    </citation>
    <scope>IDENTIFICATION</scope>
    <source>
        <strain evidence="5">cv. Heinz 1706</strain>
    </source>
</reference>
<name>A0A3Q7HTY0_SOLLC</name>
<reference evidence="5" key="1">
    <citation type="journal article" date="2012" name="Nature">
        <title>The tomato genome sequence provides insights into fleshy fruit evolution.</title>
        <authorList>
            <consortium name="Tomato Genome Consortium"/>
        </authorList>
    </citation>
    <scope>NUCLEOTIDE SEQUENCE [LARGE SCALE GENOMIC DNA]</scope>
    <source>
        <strain evidence="5">cv. Heinz 1706</strain>
    </source>
</reference>
<evidence type="ECO:0000259" key="4">
    <source>
        <dbReference type="PROSITE" id="PS51017"/>
    </source>
</evidence>
<keyword evidence="6" id="KW-1185">Reference proteome</keyword>
<organism evidence="5">
    <name type="scientific">Solanum lycopersicum</name>
    <name type="common">Tomato</name>
    <name type="synonym">Lycopersicon esculentum</name>
    <dbReference type="NCBI Taxonomy" id="4081"/>
    <lineage>
        <taxon>Eukaryota</taxon>
        <taxon>Viridiplantae</taxon>
        <taxon>Streptophyta</taxon>
        <taxon>Embryophyta</taxon>
        <taxon>Tracheophyta</taxon>
        <taxon>Spermatophyta</taxon>
        <taxon>Magnoliopsida</taxon>
        <taxon>eudicotyledons</taxon>
        <taxon>Gunneridae</taxon>
        <taxon>Pentapetalae</taxon>
        <taxon>asterids</taxon>
        <taxon>lamiids</taxon>
        <taxon>Solanales</taxon>
        <taxon>Solanaceae</taxon>
        <taxon>Solanoideae</taxon>
        <taxon>Solaneae</taxon>
        <taxon>Solanum</taxon>
        <taxon>Solanum subgen. Lycopersicon</taxon>
    </lineage>
</organism>
<dbReference type="EnsemblPlants" id="Solyc06g069690.3.1">
    <property type="protein sequence ID" value="Solyc06g069690.3.1.1"/>
    <property type="gene ID" value="Solyc06g069690.3"/>
</dbReference>
<dbReference type="STRING" id="4081.A0A3Q7HTY0"/>
<dbReference type="SMR" id="A0A3Q7HTY0"/>
<dbReference type="AlphaFoldDB" id="A0A3Q7HTY0"/>
<evidence type="ECO:0000313" key="5">
    <source>
        <dbReference type="EnsemblPlants" id="Solyc06g069690.3.1.1"/>
    </source>
</evidence>
<proteinExistence type="predicted"/>
<sequence>MLPQYNYMPQYPHMHGISSYPFYPIGMCLQPGQLPAAHPWHSFGSSSSAEIKVSKVDLRETALMKFRQKRKERCFDKKIRYINRKQVAEQRPRLRGQFVRKVNGVNVDVNGQPSSAGNDDVEEEEVQIEYVDSSHEDDL</sequence>
<dbReference type="GO" id="GO:0009909">
    <property type="term" value="P:regulation of flower development"/>
    <property type="evidence" value="ECO:0007669"/>
    <property type="project" value="InterPro"/>
</dbReference>
<protein>
    <recommendedName>
        <fullName evidence="4">CCT domain-containing protein</fullName>
    </recommendedName>
</protein>
<evidence type="ECO:0000256" key="2">
    <source>
        <dbReference type="ARBA" id="ARBA00023242"/>
    </source>
</evidence>
<dbReference type="Pfam" id="PF06203">
    <property type="entry name" value="CCT"/>
    <property type="match status" value="1"/>
</dbReference>
<accession>A0A3Q7HTY0</accession>
<evidence type="ECO:0000256" key="3">
    <source>
        <dbReference type="PROSITE-ProRule" id="PRU00357"/>
    </source>
</evidence>
<evidence type="ECO:0000256" key="1">
    <source>
        <dbReference type="ARBA" id="ARBA00004123"/>
    </source>
</evidence>